<evidence type="ECO:0000313" key="2">
    <source>
        <dbReference type="Proteomes" id="UP000177625"/>
    </source>
</evidence>
<dbReference type="AlphaFoldDB" id="A0A1E1MPX0"/>
<dbReference type="EMBL" id="FJVC01000478">
    <property type="protein sequence ID" value="CZT51148.1"/>
    <property type="molecule type" value="Genomic_DNA"/>
</dbReference>
<reference evidence="2" key="1">
    <citation type="submission" date="2016-03" db="EMBL/GenBank/DDBJ databases">
        <authorList>
            <person name="Guldener U."/>
        </authorList>
    </citation>
    <scope>NUCLEOTIDE SEQUENCE [LARGE SCALE GENOMIC DNA]</scope>
</reference>
<gene>
    <name evidence="1" type="ORF">RSE6_12249</name>
</gene>
<proteinExistence type="predicted"/>
<keyword evidence="2" id="KW-1185">Reference proteome</keyword>
<organism evidence="1 2">
    <name type="scientific">Rhynchosporium secalis</name>
    <name type="common">Barley scald fungus</name>
    <dbReference type="NCBI Taxonomy" id="38038"/>
    <lineage>
        <taxon>Eukaryota</taxon>
        <taxon>Fungi</taxon>
        <taxon>Dikarya</taxon>
        <taxon>Ascomycota</taxon>
        <taxon>Pezizomycotina</taxon>
        <taxon>Leotiomycetes</taxon>
        <taxon>Helotiales</taxon>
        <taxon>Ploettnerulaceae</taxon>
        <taxon>Rhynchosporium</taxon>
    </lineage>
</organism>
<name>A0A1E1MPX0_RHYSE</name>
<protein>
    <submittedName>
        <fullName evidence="1">Uncharacterized protein</fullName>
    </submittedName>
</protein>
<dbReference type="Proteomes" id="UP000177625">
    <property type="component" value="Unassembled WGS sequence"/>
</dbReference>
<evidence type="ECO:0000313" key="1">
    <source>
        <dbReference type="EMBL" id="CZT51148.1"/>
    </source>
</evidence>
<accession>A0A1E1MPX0</accession>
<sequence>MGAFFHLFVCMYARLITKNSRTITIFSTTRYKTALYSSSCTSSLSCLVTCVELIAVTNQLFVISQNILRMIKFPAELSRLPLSSAHCLHNILFPLIGDKSACFDLRSPTKIVKGLSSELVLLDWHFPSECSNSLPSEGLVAGYIYHVSGEPSAVVLEELYDQEI</sequence>